<dbReference type="OrthoDB" id="10071849at2759"/>
<proteinExistence type="predicted"/>
<reference evidence="1" key="1">
    <citation type="submission" date="2022-03" db="EMBL/GenBank/DDBJ databases">
        <authorList>
            <person name="Martin C."/>
        </authorList>
    </citation>
    <scope>NUCLEOTIDE SEQUENCE</scope>
</reference>
<comment type="caution">
    <text evidence="1">The sequence shown here is derived from an EMBL/GenBank/DDBJ whole genome shotgun (WGS) entry which is preliminary data.</text>
</comment>
<gene>
    <name evidence="1" type="ORF">OFUS_LOCUS18153</name>
</gene>
<dbReference type="AlphaFoldDB" id="A0A8J1UJG2"/>
<protein>
    <submittedName>
        <fullName evidence="1">Uncharacterized protein</fullName>
    </submittedName>
</protein>
<keyword evidence="2" id="KW-1185">Reference proteome</keyword>
<evidence type="ECO:0000313" key="2">
    <source>
        <dbReference type="Proteomes" id="UP000749559"/>
    </source>
</evidence>
<dbReference type="InterPro" id="IPR036259">
    <property type="entry name" value="MFS_trans_sf"/>
</dbReference>
<sequence length="238" mass="26121">MTENICMNDLSRDKEDAIAKLIDIDTDKTDTCDLKTKDLINGATSAKMDIETEMEICNSTNDLETTFSPNTTHLIAEEPDVSNVHRQLVVATSSKNIETSSTGRPHELTPEDVRQHFIEQAVRVLAIIQILEGVAILGLALTFAIYAAVMELYVTILPAVIFIFSGIVGIKTIKYKNGRLIKTCLGLSITLAVICFILVIVFTILTDGIYVFIPVISFLTAAVSAALSSALYKRYTEN</sequence>
<organism evidence="1 2">
    <name type="scientific">Owenia fusiformis</name>
    <name type="common">Polychaete worm</name>
    <dbReference type="NCBI Taxonomy" id="6347"/>
    <lineage>
        <taxon>Eukaryota</taxon>
        <taxon>Metazoa</taxon>
        <taxon>Spiralia</taxon>
        <taxon>Lophotrochozoa</taxon>
        <taxon>Annelida</taxon>
        <taxon>Polychaeta</taxon>
        <taxon>Sedentaria</taxon>
        <taxon>Canalipalpata</taxon>
        <taxon>Sabellida</taxon>
        <taxon>Oweniida</taxon>
        <taxon>Oweniidae</taxon>
        <taxon>Owenia</taxon>
    </lineage>
</organism>
<dbReference type="Proteomes" id="UP000749559">
    <property type="component" value="Unassembled WGS sequence"/>
</dbReference>
<dbReference type="SUPFAM" id="SSF103473">
    <property type="entry name" value="MFS general substrate transporter"/>
    <property type="match status" value="1"/>
</dbReference>
<dbReference type="EMBL" id="CAIIXF020000008">
    <property type="protein sequence ID" value="CAH1793287.1"/>
    <property type="molecule type" value="Genomic_DNA"/>
</dbReference>
<evidence type="ECO:0000313" key="1">
    <source>
        <dbReference type="EMBL" id="CAH1793287.1"/>
    </source>
</evidence>
<accession>A0A8J1UJG2</accession>
<name>A0A8J1UJG2_OWEFU</name>